<dbReference type="PROSITE" id="PS50850">
    <property type="entry name" value="MFS"/>
    <property type="match status" value="1"/>
</dbReference>
<feature type="transmembrane region" description="Helical" evidence="3">
    <location>
        <begin position="383"/>
        <end position="404"/>
    </location>
</feature>
<feature type="compositionally biased region" description="Basic and acidic residues" evidence="2">
    <location>
        <begin position="229"/>
        <end position="249"/>
    </location>
</feature>
<dbReference type="SUPFAM" id="SSF103473">
    <property type="entry name" value="MFS general substrate transporter"/>
    <property type="match status" value="1"/>
</dbReference>
<dbReference type="InterPro" id="IPR050327">
    <property type="entry name" value="Proton-linked_MCT"/>
</dbReference>
<keyword evidence="3" id="KW-0472">Membrane</keyword>
<dbReference type="Gene3D" id="1.20.1250.20">
    <property type="entry name" value="MFS general substrate transporter like domains"/>
    <property type="match status" value="2"/>
</dbReference>
<keyword evidence="3" id="KW-1133">Transmembrane helix</keyword>
<feature type="transmembrane region" description="Helical" evidence="3">
    <location>
        <begin position="479"/>
        <end position="503"/>
    </location>
</feature>
<dbReference type="GO" id="GO:0008028">
    <property type="term" value="F:monocarboxylic acid transmembrane transporter activity"/>
    <property type="evidence" value="ECO:0007669"/>
    <property type="project" value="TreeGrafter"/>
</dbReference>
<feature type="transmembrane region" description="Helical" evidence="3">
    <location>
        <begin position="132"/>
        <end position="158"/>
    </location>
</feature>
<dbReference type="FunFam" id="1.20.1250.20:FF:000505">
    <property type="entry name" value="Predicted protein"/>
    <property type="match status" value="1"/>
</dbReference>
<feature type="domain" description="Major facilitator superfamily (MFS) profile" evidence="4">
    <location>
        <begin position="388"/>
        <end position="588"/>
    </location>
</feature>
<dbReference type="PANTHER" id="PTHR11360:SF284">
    <property type="entry name" value="EG:103B4.3 PROTEIN-RELATED"/>
    <property type="match status" value="1"/>
</dbReference>
<dbReference type="InterPro" id="IPR020846">
    <property type="entry name" value="MFS_dom"/>
</dbReference>
<reference evidence="5" key="2">
    <citation type="journal article" date="2021" name="Genome Biol. Evol.">
        <title>Developing a high-quality reference genome for a parasitic bivalve with doubly uniparental inheritance (Bivalvia: Unionida).</title>
        <authorList>
            <person name="Smith C.H."/>
        </authorList>
    </citation>
    <scope>NUCLEOTIDE SEQUENCE</scope>
    <source>
        <strain evidence="5">CHS0354</strain>
        <tissue evidence="5">Mantle</tissue>
    </source>
</reference>
<feature type="region of interest" description="Disordered" evidence="2">
    <location>
        <begin position="226"/>
        <end position="273"/>
    </location>
</feature>
<keyword evidence="6" id="KW-1185">Reference proteome</keyword>
<evidence type="ECO:0000259" key="4">
    <source>
        <dbReference type="PROSITE" id="PS50850"/>
    </source>
</evidence>
<dbReference type="Proteomes" id="UP001195483">
    <property type="component" value="Unassembled WGS sequence"/>
</dbReference>
<reference evidence="5" key="1">
    <citation type="journal article" date="2021" name="Genome Biol. Evol.">
        <title>A High-Quality Reference Genome for a Parasitic Bivalve with Doubly Uniparental Inheritance (Bivalvia: Unionida).</title>
        <authorList>
            <person name="Smith C.H."/>
        </authorList>
    </citation>
    <scope>NUCLEOTIDE SEQUENCE</scope>
    <source>
        <strain evidence="5">CHS0354</strain>
    </source>
</reference>
<reference evidence="5" key="3">
    <citation type="submission" date="2023-05" db="EMBL/GenBank/DDBJ databases">
        <authorList>
            <person name="Smith C.H."/>
        </authorList>
    </citation>
    <scope>NUCLEOTIDE SEQUENCE</scope>
    <source>
        <strain evidence="5">CHS0354</strain>
        <tissue evidence="5">Mantle</tissue>
    </source>
</reference>
<evidence type="ECO:0000256" key="1">
    <source>
        <dbReference type="ARBA" id="ARBA00004141"/>
    </source>
</evidence>
<feature type="transmembrane region" description="Helical" evidence="3">
    <location>
        <begin position="543"/>
        <end position="564"/>
    </location>
</feature>
<evidence type="ECO:0000256" key="2">
    <source>
        <dbReference type="SAM" id="MobiDB-lite"/>
    </source>
</evidence>
<accession>A0AAE0T4S3</accession>
<dbReference type="EMBL" id="JAEAOA010001410">
    <property type="protein sequence ID" value="KAK3603741.1"/>
    <property type="molecule type" value="Genomic_DNA"/>
</dbReference>
<feature type="region of interest" description="Disordered" evidence="2">
    <location>
        <begin position="1"/>
        <end position="32"/>
    </location>
</feature>
<feature type="transmembrane region" description="Helical" evidence="3">
    <location>
        <begin position="454"/>
        <end position="473"/>
    </location>
</feature>
<dbReference type="GO" id="GO:0016020">
    <property type="term" value="C:membrane"/>
    <property type="evidence" value="ECO:0007669"/>
    <property type="project" value="UniProtKB-SubCell"/>
</dbReference>
<dbReference type="PANTHER" id="PTHR11360">
    <property type="entry name" value="MONOCARBOXYLATE TRANSPORTER"/>
    <property type="match status" value="1"/>
</dbReference>
<dbReference type="AlphaFoldDB" id="A0AAE0T4S3"/>
<dbReference type="CDD" id="cd17352">
    <property type="entry name" value="MFS_MCT_SLC16"/>
    <property type="match status" value="1"/>
</dbReference>
<feature type="transmembrane region" description="Helical" evidence="3">
    <location>
        <begin position="107"/>
        <end position="126"/>
    </location>
</feature>
<feature type="transmembrane region" description="Helical" evidence="3">
    <location>
        <begin position="424"/>
        <end position="442"/>
    </location>
</feature>
<protein>
    <recommendedName>
        <fullName evidence="4">Major facilitator superfamily (MFS) profile domain-containing protein</fullName>
    </recommendedName>
</protein>
<name>A0AAE0T4S3_9BIVA</name>
<dbReference type="Pfam" id="PF07690">
    <property type="entry name" value="MFS_1"/>
    <property type="match status" value="2"/>
</dbReference>
<keyword evidence="3" id="KW-0812">Transmembrane</keyword>
<feature type="transmembrane region" description="Helical" evidence="3">
    <location>
        <begin position="38"/>
        <end position="65"/>
    </location>
</feature>
<dbReference type="InterPro" id="IPR011701">
    <property type="entry name" value="MFS"/>
</dbReference>
<feature type="transmembrane region" description="Helical" evidence="3">
    <location>
        <begin position="515"/>
        <end position="537"/>
    </location>
</feature>
<organism evidence="5 6">
    <name type="scientific">Potamilus streckersoni</name>
    <dbReference type="NCBI Taxonomy" id="2493646"/>
    <lineage>
        <taxon>Eukaryota</taxon>
        <taxon>Metazoa</taxon>
        <taxon>Spiralia</taxon>
        <taxon>Lophotrochozoa</taxon>
        <taxon>Mollusca</taxon>
        <taxon>Bivalvia</taxon>
        <taxon>Autobranchia</taxon>
        <taxon>Heteroconchia</taxon>
        <taxon>Palaeoheterodonta</taxon>
        <taxon>Unionida</taxon>
        <taxon>Unionoidea</taxon>
        <taxon>Unionidae</taxon>
        <taxon>Ambleminae</taxon>
        <taxon>Lampsilini</taxon>
        <taxon>Potamilus</taxon>
    </lineage>
</organism>
<gene>
    <name evidence="5" type="ORF">CHS0354_023355</name>
</gene>
<feature type="compositionally biased region" description="Polar residues" evidence="2">
    <location>
        <begin position="257"/>
        <end position="273"/>
    </location>
</feature>
<feature type="transmembrane region" description="Helical" evidence="3">
    <location>
        <begin position="165"/>
        <end position="184"/>
    </location>
</feature>
<dbReference type="InterPro" id="IPR036259">
    <property type="entry name" value="MFS_trans_sf"/>
</dbReference>
<comment type="caution">
    <text evidence="5">The sequence shown here is derived from an EMBL/GenBank/DDBJ whole genome shotgun (WGS) entry which is preliminary data.</text>
</comment>
<evidence type="ECO:0000256" key="3">
    <source>
        <dbReference type="SAM" id="Phobius"/>
    </source>
</evidence>
<proteinExistence type="predicted"/>
<comment type="subcellular location">
    <subcellularLocation>
        <location evidence="1">Membrane</location>
        <topology evidence="1">Multi-pass membrane protein</topology>
    </subcellularLocation>
</comment>
<evidence type="ECO:0000313" key="6">
    <source>
        <dbReference type="Proteomes" id="UP001195483"/>
    </source>
</evidence>
<evidence type="ECO:0000313" key="5">
    <source>
        <dbReference type="EMBL" id="KAK3603741.1"/>
    </source>
</evidence>
<feature type="transmembrane region" description="Helical" evidence="3">
    <location>
        <begin position="196"/>
        <end position="215"/>
    </location>
</feature>
<sequence length="588" mass="64220">MGGGRHNPPNMKRRSNDKGSGDAQKTDPNLPVPPDGGWGWMVVLASFIIHIIADGIVYSFGIFYIEFLHYFKGSKAETAWVGSLVPGITLTVGPLASIMTNKYGCRVTTIVGAIIATAGFILSIFATNLYFLYFTFGVLSGIGFGLIYLPAIVSIAYYFEEKRSFATGLAVCGSGLGAFIFNPFTKFLIDSYDWRGATLILGGIILNCVLCGAMFRPLQPSKKLSTANYERESKNEHEKEALVKNEANGEKIPTAKMLSQSDSKAQPDFKSSSLQETSENLHSLAMSDGALNKKGDKYAQHPHQAKKRLLSENYDSSKVPQAGVYQSASLINVSFPNSNPALYLASIASIPNQLKEETVEICGCITVSEPLYRTLKNTFDFSLLKDVIFLMFVISNFFTSLGFNMPFIYLPDRAVDEGISEDDAKWLVSAVGISNTVGRVLFGYISDKPIVNKLMLYNSALLICGVATALSPLCFNYELLLLYSCVFGLFIGVYVSLTSVVLVDILGLEMLNNSFGLLLMFQGIATLIGPPIAGWLYDTTGRYDLSFLAAGIVVAVSGIMLYFIPMVKKCIVKKRSPDVLEMDTVVTN</sequence>